<dbReference type="EMBL" id="ANNX02000064">
    <property type="protein sequence ID" value="KYC34768.1"/>
    <property type="molecule type" value="Genomic_DNA"/>
</dbReference>
<reference evidence="8 9" key="1">
    <citation type="journal article" date="2013" name="Genome Biol. Evol.">
        <title>Genomes of Stigonematalean cyanobacteria (subsection V) and the evolution of oxygenic photosynthesis from prokaryotes to plastids.</title>
        <authorList>
            <person name="Dagan T."/>
            <person name="Roettger M."/>
            <person name="Stucken K."/>
            <person name="Landan G."/>
            <person name="Koch R."/>
            <person name="Major P."/>
            <person name="Gould S.B."/>
            <person name="Goremykin V.V."/>
            <person name="Rippka R."/>
            <person name="Tandeau de Marsac N."/>
            <person name="Gugger M."/>
            <person name="Lockhart P.J."/>
            <person name="Allen J.F."/>
            <person name="Brune I."/>
            <person name="Maus I."/>
            <person name="Puhler A."/>
            <person name="Martin W.F."/>
        </authorList>
    </citation>
    <scope>NUCLEOTIDE SEQUENCE [LARGE SCALE GENOMIC DNA]</scope>
    <source>
        <strain evidence="8 9">PCC 7110</strain>
    </source>
</reference>
<dbReference type="Proteomes" id="UP000076925">
    <property type="component" value="Unassembled WGS sequence"/>
</dbReference>
<name>A0A139WQR4_9CYAN</name>
<dbReference type="PRINTS" id="PR00507">
    <property type="entry name" value="N12N6MTFRASE"/>
</dbReference>
<evidence type="ECO:0000256" key="2">
    <source>
        <dbReference type="ARBA" id="ARBA00022603"/>
    </source>
</evidence>
<keyword evidence="2" id="KW-0489">Methyltransferase</keyword>
<keyword evidence="3" id="KW-0808">Transferase</keyword>
<dbReference type="GO" id="GO:0032259">
    <property type="term" value="P:methylation"/>
    <property type="evidence" value="ECO:0007669"/>
    <property type="project" value="UniProtKB-KW"/>
</dbReference>
<dbReference type="Gene3D" id="3.40.50.150">
    <property type="entry name" value="Vaccinia Virus protein VP39"/>
    <property type="match status" value="1"/>
</dbReference>
<dbReference type="SUPFAM" id="SSF53335">
    <property type="entry name" value="S-adenosyl-L-methionine-dependent methyltransferases"/>
    <property type="match status" value="1"/>
</dbReference>
<dbReference type="PANTHER" id="PTHR33841">
    <property type="entry name" value="DNA METHYLTRANSFERASE YEEA-RELATED"/>
    <property type="match status" value="1"/>
</dbReference>
<dbReference type="GO" id="GO:0006304">
    <property type="term" value="P:DNA modification"/>
    <property type="evidence" value="ECO:0007669"/>
    <property type="project" value="InterPro"/>
</dbReference>
<dbReference type="Gene3D" id="3.30.950.30">
    <property type="entry name" value="Schlafen, AAA domain"/>
    <property type="match status" value="1"/>
</dbReference>
<organism evidence="8 9">
    <name type="scientific">Scytonema hofmannii PCC 7110</name>
    <dbReference type="NCBI Taxonomy" id="128403"/>
    <lineage>
        <taxon>Bacteria</taxon>
        <taxon>Bacillati</taxon>
        <taxon>Cyanobacteriota</taxon>
        <taxon>Cyanophyceae</taxon>
        <taxon>Nostocales</taxon>
        <taxon>Scytonemataceae</taxon>
        <taxon>Scytonema</taxon>
    </lineage>
</organism>
<dbReference type="InterPro" id="IPR029063">
    <property type="entry name" value="SAM-dependent_MTases_sf"/>
</dbReference>
<evidence type="ECO:0000256" key="4">
    <source>
        <dbReference type="ARBA" id="ARBA00022691"/>
    </source>
</evidence>
<dbReference type="GO" id="GO:0009007">
    <property type="term" value="F:site-specific DNA-methyltransferase (adenine-specific) activity"/>
    <property type="evidence" value="ECO:0007669"/>
    <property type="project" value="UniProtKB-EC"/>
</dbReference>
<keyword evidence="9" id="KW-1185">Reference proteome</keyword>
<evidence type="ECO:0000256" key="3">
    <source>
        <dbReference type="ARBA" id="ARBA00022679"/>
    </source>
</evidence>
<comment type="catalytic activity">
    <reaction evidence="5">
        <text>a 2'-deoxyadenosine in DNA + S-adenosyl-L-methionine = an N(6)-methyl-2'-deoxyadenosine in DNA + S-adenosyl-L-homocysteine + H(+)</text>
        <dbReference type="Rhea" id="RHEA:15197"/>
        <dbReference type="Rhea" id="RHEA-COMP:12418"/>
        <dbReference type="Rhea" id="RHEA-COMP:12419"/>
        <dbReference type="ChEBI" id="CHEBI:15378"/>
        <dbReference type="ChEBI" id="CHEBI:57856"/>
        <dbReference type="ChEBI" id="CHEBI:59789"/>
        <dbReference type="ChEBI" id="CHEBI:90615"/>
        <dbReference type="ChEBI" id="CHEBI:90616"/>
        <dbReference type="EC" id="2.1.1.72"/>
    </reaction>
</comment>
<dbReference type="InterPro" id="IPR002052">
    <property type="entry name" value="DNA_methylase_N6_adenine_CS"/>
</dbReference>
<keyword evidence="4" id="KW-0949">S-adenosyl-L-methionine</keyword>
<accession>A0A139WQR4</accession>
<dbReference type="GO" id="GO:0003676">
    <property type="term" value="F:nucleic acid binding"/>
    <property type="evidence" value="ECO:0007669"/>
    <property type="project" value="InterPro"/>
</dbReference>
<sequence>MVLNFQRTRDLLYDFKFEELFIEELGWSQTSRKKAVSLEIENKTYEYQRIAEFSGVGVFEVTAADGVIPEAKVRAAIHQEITKDKAENLLIFIDSQRTRSLWYWVKREENKSYIRDHLYVKGQPGDLFLSKLGSLVIDITELEDDELSVVEIAYRLQKAFDVERVTKQFYKDFQEQHQQFLGYVKGIHNKNDRRWYTSVLLNRMMFVYFLQRKRFIDNGDLNYLQNKLEASKRRGKNLFYKEFLQALFFESFAKPETDRDASVQSLVGNVKYLNGGLFLRHRIEQEYNITIADEAFEQVFNLFARYSWNLDDTPEGKDDEINPDVLGYIFEKYINQKAFGAYYTRPQITEYLCDRTIHKLIVDRVNDALSDRYRPFEDINELLIKLDANVCRLLIKNILPMLSILDPACGSGAFLIAAMKTLIQVYSAVIGTIDLMGDANLKRELEDTRKLHKSLSYYIKKRIVTDNLYGVDIMEEATEIAKLRLFLALVSSAHDVDELEPLPNIDFNIMAGNSLIGLIRVDETAFDTVGNSKQGNLLQALAAANYKAILVEKNKSIELYKKHAFISGEEQLPGEQQGTEQQSRLQMLRSHIEKLNRESQEKLNLLLLNEFSQRLGIKYEEVQLTGKSKKRVLTVDDIAALKPFHWGYHFDKVLRRGGFDAIITNPPWEVFQTNEKEFFNEYSDVATRKMMDVFEFIKKRDELLQDDEIQLAWLEYCSRFSYQNAYFKRAEQYKNQTSVINGKTVPSKNNLSKLFLEQCFNLLRNAGQCGILIPTSLYSDAGNKQLREMLFQGAKIYTLFGLSNERFIFEGVDHSFKFCLLSFEKGGSTNSFRAAFRIVPTEAVSPKNLNLFLSSKNEHIEIPLTVVQHFSPDSFSITEFKHQIDIDIAEKLSSFPFIGEQITGKWNLKLTTEFDKTATKDFFLLSPSPQNQPLYEGGMIHHFKHNFAPPKYYINIQKGRTKLAGKKSTNYNTQLDCDEYRLIHRRIARQGHTRTLICCIIPKNTFCDNSVNYAVPRGYSKKELVFICAVFCSFVLDFQVRGRVNNNVTIGLINQLSVPRLTESDRYFNEIVERAVKLICTTPEFDELAQEVGLGSHKQGATDETERAKLRAELDGMIAHLYNLTEEEFAYILSTFPIVPEQVKQNALKAYHAFEPKSGDTGIVALIEQGENHQLEFKSTARWNLRENKQDKAMEHEIVKAIAAFLNTNGGTLLIGVDDNGVPIGLNNDYQTLKKKNNDGYMLFLNNDLLLREIGKEFGTLFRITFHQVSGQDVCRVVVQRSPKPVYVKLKDKNGKEEEVFYIRSNNSSIKLSTKEAVEYSRNRWG</sequence>
<dbReference type="STRING" id="128403.WA1_49460"/>
<evidence type="ECO:0000259" key="7">
    <source>
        <dbReference type="Pfam" id="PF07669"/>
    </source>
</evidence>
<feature type="domain" description="Type II methyltransferase M.TaqI-like" evidence="7">
    <location>
        <begin position="467"/>
        <end position="706"/>
    </location>
</feature>
<dbReference type="EC" id="2.1.1.72" evidence="1"/>
<dbReference type="Pfam" id="PF04326">
    <property type="entry name" value="SLFN_AlbA_2"/>
    <property type="match status" value="1"/>
</dbReference>
<proteinExistence type="predicted"/>
<dbReference type="RefSeq" id="WP_017740938.1">
    <property type="nucleotide sequence ID" value="NZ_KQ976355.1"/>
</dbReference>
<evidence type="ECO:0000256" key="1">
    <source>
        <dbReference type="ARBA" id="ARBA00011900"/>
    </source>
</evidence>
<protein>
    <recommendedName>
        <fullName evidence="1">site-specific DNA-methyltransferase (adenine-specific)</fullName>
        <ecNumber evidence="1">2.1.1.72</ecNumber>
    </recommendedName>
</protein>
<dbReference type="PROSITE" id="PS00092">
    <property type="entry name" value="N6_MTASE"/>
    <property type="match status" value="1"/>
</dbReference>
<dbReference type="PANTHER" id="PTHR33841:SF1">
    <property type="entry name" value="DNA METHYLTRANSFERASE A"/>
    <property type="match status" value="1"/>
</dbReference>
<dbReference type="OrthoDB" id="9806213at2"/>
<evidence type="ECO:0000259" key="6">
    <source>
        <dbReference type="Pfam" id="PF04326"/>
    </source>
</evidence>
<gene>
    <name evidence="8" type="ORF">WA1_49460</name>
</gene>
<dbReference type="InterPro" id="IPR007421">
    <property type="entry name" value="Schlafen_AlbA_2_dom"/>
</dbReference>
<evidence type="ECO:0000256" key="5">
    <source>
        <dbReference type="ARBA" id="ARBA00047942"/>
    </source>
</evidence>
<comment type="caution">
    <text evidence="8">The sequence shown here is derived from an EMBL/GenBank/DDBJ whole genome shotgun (WGS) entry which is preliminary data.</text>
</comment>
<evidence type="ECO:0000313" key="9">
    <source>
        <dbReference type="Proteomes" id="UP000076925"/>
    </source>
</evidence>
<dbReference type="Pfam" id="PF07669">
    <property type="entry name" value="Eco57I"/>
    <property type="match status" value="1"/>
</dbReference>
<feature type="domain" description="Schlafen AlbA-2" evidence="6">
    <location>
        <begin position="1171"/>
        <end position="1312"/>
    </location>
</feature>
<dbReference type="InterPro" id="IPR038461">
    <property type="entry name" value="Schlafen_AlbA_2_dom_sf"/>
</dbReference>
<evidence type="ECO:0000313" key="8">
    <source>
        <dbReference type="EMBL" id="KYC34768.1"/>
    </source>
</evidence>
<dbReference type="InterPro" id="IPR050953">
    <property type="entry name" value="N4_N6_ade-DNA_methylase"/>
</dbReference>
<dbReference type="InterPro" id="IPR011639">
    <property type="entry name" value="MethylTrfase_TaqI-like_dom"/>
</dbReference>